<dbReference type="Pfam" id="PF00839">
    <property type="entry name" value="Cys_rich_FGFR"/>
    <property type="match status" value="1"/>
</dbReference>
<dbReference type="EMBL" id="VWPK01000004">
    <property type="protein sequence ID" value="KAA5613854.1"/>
    <property type="molecule type" value="Genomic_DNA"/>
</dbReference>
<gene>
    <name evidence="1" type="ORF">F1189_03510</name>
</gene>
<dbReference type="Proteomes" id="UP000325255">
    <property type="component" value="Unassembled WGS sequence"/>
</dbReference>
<evidence type="ECO:0008006" key="3">
    <source>
        <dbReference type="Google" id="ProtNLM"/>
    </source>
</evidence>
<sequence length="125" mass="13169">MHRPAGVSDAEQGEARLARDRENGMMMRYRRANGIARPGLRVAALVLLGLCGGLGTARAQQPSPQPGQAVRQACTADYQIFCAGVQPGRGRALACLQQHATTLSEGCQQALQAAKAARQAQGSRS</sequence>
<accession>A0A5M6IZT1</accession>
<protein>
    <recommendedName>
        <fullName evidence="3">Cysteine rich repeat-containing protein</fullName>
    </recommendedName>
</protein>
<name>A0A5M6IZT1_9PROT</name>
<dbReference type="GO" id="GO:0016020">
    <property type="term" value="C:membrane"/>
    <property type="evidence" value="ECO:0007669"/>
    <property type="project" value="InterPro"/>
</dbReference>
<dbReference type="InterPro" id="IPR001893">
    <property type="entry name" value="Cys-rich_GLG1_repeat"/>
</dbReference>
<evidence type="ECO:0000313" key="2">
    <source>
        <dbReference type="Proteomes" id="UP000325255"/>
    </source>
</evidence>
<organism evidence="1 2">
    <name type="scientific">Rhodovastum atsumiense</name>
    <dbReference type="NCBI Taxonomy" id="504468"/>
    <lineage>
        <taxon>Bacteria</taxon>
        <taxon>Pseudomonadati</taxon>
        <taxon>Pseudomonadota</taxon>
        <taxon>Alphaproteobacteria</taxon>
        <taxon>Acetobacterales</taxon>
        <taxon>Acetobacteraceae</taxon>
        <taxon>Rhodovastum</taxon>
    </lineage>
</organism>
<dbReference type="OrthoDB" id="7060861at2"/>
<evidence type="ECO:0000313" key="1">
    <source>
        <dbReference type="EMBL" id="KAA5613854.1"/>
    </source>
</evidence>
<reference evidence="1 2" key="1">
    <citation type="submission" date="2019-09" db="EMBL/GenBank/DDBJ databases">
        <title>Genome sequence of Rhodovastum atsumiense, a diverse member of the Acetobacteraceae family of non-sulfur purple photosynthetic bacteria.</title>
        <authorList>
            <person name="Meyer T."/>
            <person name="Kyndt J."/>
        </authorList>
    </citation>
    <scope>NUCLEOTIDE SEQUENCE [LARGE SCALE GENOMIC DNA]</scope>
    <source>
        <strain evidence="1 2">DSM 21279</strain>
    </source>
</reference>
<comment type="caution">
    <text evidence="1">The sequence shown here is derived from an EMBL/GenBank/DDBJ whole genome shotgun (WGS) entry which is preliminary data.</text>
</comment>
<proteinExistence type="predicted"/>
<dbReference type="AlphaFoldDB" id="A0A5M6IZT1"/>
<keyword evidence="2" id="KW-1185">Reference proteome</keyword>